<evidence type="ECO:0000313" key="2">
    <source>
        <dbReference type="EMBL" id="GAI15001.1"/>
    </source>
</evidence>
<accession>X1MAA3</accession>
<dbReference type="InterPro" id="IPR047650">
    <property type="entry name" value="Transpos_IS110"/>
</dbReference>
<dbReference type="PANTHER" id="PTHR33055">
    <property type="entry name" value="TRANSPOSASE FOR INSERTION SEQUENCE ELEMENT IS1111A"/>
    <property type="match status" value="1"/>
</dbReference>
<dbReference type="GO" id="GO:0003677">
    <property type="term" value="F:DNA binding"/>
    <property type="evidence" value="ECO:0007669"/>
    <property type="project" value="InterPro"/>
</dbReference>
<evidence type="ECO:0000259" key="1">
    <source>
        <dbReference type="Pfam" id="PF02371"/>
    </source>
</evidence>
<dbReference type="InterPro" id="IPR003346">
    <property type="entry name" value="Transposase_20"/>
</dbReference>
<dbReference type="EMBL" id="BARV01007969">
    <property type="protein sequence ID" value="GAI15001.1"/>
    <property type="molecule type" value="Genomic_DNA"/>
</dbReference>
<gene>
    <name evidence="2" type="ORF">S06H3_16132</name>
</gene>
<comment type="caution">
    <text evidence="2">The sequence shown here is derived from an EMBL/GenBank/DDBJ whole genome shotgun (WGS) entry which is preliminary data.</text>
</comment>
<organism evidence="2">
    <name type="scientific">marine sediment metagenome</name>
    <dbReference type="NCBI Taxonomy" id="412755"/>
    <lineage>
        <taxon>unclassified sequences</taxon>
        <taxon>metagenomes</taxon>
        <taxon>ecological metagenomes</taxon>
    </lineage>
</organism>
<protein>
    <recommendedName>
        <fullName evidence="1">Transposase IS116/IS110/IS902 C-terminal domain-containing protein</fullName>
    </recommendedName>
</protein>
<dbReference type="Pfam" id="PF02371">
    <property type="entry name" value="Transposase_20"/>
    <property type="match status" value="1"/>
</dbReference>
<dbReference type="PANTHER" id="PTHR33055:SF13">
    <property type="entry name" value="TRANSPOSASE"/>
    <property type="match status" value="1"/>
</dbReference>
<dbReference type="GO" id="GO:0004803">
    <property type="term" value="F:transposase activity"/>
    <property type="evidence" value="ECO:0007669"/>
    <property type="project" value="InterPro"/>
</dbReference>
<reference evidence="2" key="1">
    <citation type="journal article" date="2014" name="Front. Microbiol.">
        <title>High frequency of phylogenetically diverse reductive dehalogenase-homologous genes in deep subseafloor sedimentary metagenomes.</title>
        <authorList>
            <person name="Kawai M."/>
            <person name="Futagami T."/>
            <person name="Toyoda A."/>
            <person name="Takaki Y."/>
            <person name="Nishi S."/>
            <person name="Hori S."/>
            <person name="Arai W."/>
            <person name="Tsubouchi T."/>
            <person name="Morono Y."/>
            <person name="Uchiyama I."/>
            <person name="Ito T."/>
            <person name="Fujiyama A."/>
            <person name="Inagaki F."/>
            <person name="Takami H."/>
        </authorList>
    </citation>
    <scope>NUCLEOTIDE SEQUENCE</scope>
    <source>
        <strain evidence="2">Expedition CK06-06</strain>
    </source>
</reference>
<dbReference type="AlphaFoldDB" id="X1MAA3"/>
<feature type="non-terminal residue" evidence="2">
    <location>
        <position position="92"/>
    </location>
</feature>
<name>X1MAA3_9ZZZZ</name>
<dbReference type="GO" id="GO:0006313">
    <property type="term" value="P:DNA transposition"/>
    <property type="evidence" value="ECO:0007669"/>
    <property type="project" value="InterPro"/>
</dbReference>
<sequence length="92" mass="10597">MEEDAESMFDSPYLVLAAKNNIATIQFLKKRIKVIEREIRPLIKIREEFKNLLTIPGIGDILGFTIMLEVGQLSRFPRVGDYSSYCRCVKSE</sequence>
<proteinExistence type="predicted"/>
<feature type="domain" description="Transposase IS116/IS110/IS902 C-terminal" evidence="1">
    <location>
        <begin position="51"/>
        <end position="88"/>
    </location>
</feature>